<dbReference type="EMBL" id="AM441986">
    <property type="protein sequence ID" value="CAN73979.1"/>
    <property type="molecule type" value="Genomic_DNA"/>
</dbReference>
<dbReference type="AlphaFoldDB" id="A5B027"/>
<proteinExistence type="predicted"/>
<organism evidence="1">
    <name type="scientific">Vitis vinifera</name>
    <name type="common">Grape</name>
    <dbReference type="NCBI Taxonomy" id="29760"/>
    <lineage>
        <taxon>Eukaryota</taxon>
        <taxon>Viridiplantae</taxon>
        <taxon>Streptophyta</taxon>
        <taxon>Embryophyta</taxon>
        <taxon>Tracheophyta</taxon>
        <taxon>Spermatophyta</taxon>
        <taxon>Magnoliopsida</taxon>
        <taxon>eudicotyledons</taxon>
        <taxon>Gunneridae</taxon>
        <taxon>Pentapetalae</taxon>
        <taxon>rosids</taxon>
        <taxon>Vitales</taxon>
        <taxon>Vitaceae</taxon>
        <taxon>Viteae</taxon>
        <taxon>Vitis</taxon>
    </lineage>
</organism>
<gene>
    <name evidence="1" type="ORF">VITISV_035075</name>
</gene>
<evidence type="ECO:0000313" key="1">
    <source>
        <dbReference type="EMBL" id="CAN73979.1"/>
    </source>
</evidence>
<reference evidence="1" key="1">
    <citation type="journal article" date="2007" name="PLoS ONE">
        <title>The first genome sequence of an elite grapevine cultivar (Pinot noir Vitis vinifera L.): coping with a highly heterozygous genome.</title>
        <authorList>
            <person name="Velasco R."/>
            <person name="Zharkikh A."/>
            <person name="Troggio M."/>
            <person name="Cartwright D.A."/>
            <person name="Cestaro A."/>
            <person name="Pruss D."/>
            <person name="Pindo M."/>
            <person name="FitzGerald L.M."/>
            <person name="Vezzulli S."/>
            <person name="Reid J."/>
            <person name="Malacarne G."/>
            <person name="Iliev D."/>
            <person name="Coppola G."/>
            <person name="Wardell B."/>
            <person name="Micheletti D."/>
            <person name="Macalma T."/>
            <person name="Facci M."/>
            <person name="Mitchell J.T."/>
            <person name="Perazzolli M."/>
            <person name="Eldredge G."/>
            <person name="Gatto P."/>
            <person name="Oyzerski R."/>
            <person name="Moretto M."/>
            <person name="Gutin N."/>
            <person name="Stefanini M."/>
            <person name="Chen Y."/>
            <person name="Segala C."/>
            <person name="Davenport C."/>
            <person name="Dematte L."/>
            <person name="Mraz A."/>
            <person name="Battilana J."/>
            <person name="Stormo K."/>
            <person name="Costa F."/>
            <person name="Tao Q."/>
            <person name="Si-Ammour A."/>
            <person name="Harkins T."/>
            <person name="Lackey A."/>
            <person name="Perbost C."/>
            <person name="Taillon B."/>
            <person name="Stella A."/>
            <person name="Solovyev V."/>
            <person name="Fawcett J.A."/>
            <person name="Sterck L."/>
            <person name="Vandepoele K."/>
            <person name="Grando S.M."/>
            <person name="Toppo S."/>
            <person name="Moser C."/>
            <person name="Lanchbury J."/>
            <person name="Bogden R."/>
            <person name="Skolnick M."/>
            <person name="Sgaramella V."/>
            <person name="Bhatnagar S.K."/>
            <person name="Fontana P."/>
            <person name="Gutin A."/>
            <person name="Van de Peer Y."/>
            <person name="Salamini F."/>
            <person name="Viola R."/>
        </authorList>
    </citation>
    <scope>NUCLEOTIDE SEQUENCE</scope>
</reference>
<sequence>MAYHGINYLVYPRERKTVFWASFDKISEVDAHMPFAAFLQDHNNVSQTFRVLYLLDESRFKQLVYLFSDNLMSFFMEFSQFLSNRVPFLFHWYIDGMAFMSWIQALPRIALYGEGSSMTENFTITMMGPVERGSTISLREIVVEPLKPVNTLPGLSNTFIERFICLFEEWGPRDDTPFEGLPDRINVARALFGSRLALIFT</sequence>
<accession>A5B027</accession>
<name>A5B027_VITVI</name>
<protein>
    <submittedName>
        <fullName evidence="1">Uncharacterized protein</fullName>
    </submittedName>
</protein>